<feature type="compositionally biased region" description="Basic and acidic residues" evidence="1">
    <location>
        <begin position="419"/>
        <end position="439"/>
    </location>
</feature>
<keyword evidence="4" id="KW-1185">Reference proteome</keyword>
<feature type="compositionally biased region" description="Polar residues" evidence="1">
    <location>
        <begin position="378"/>
        <end position="397"/>
    </location>
</feature>
<feature type="domain" description="MobA/VirD2-like nuclease" evidence="2">
    <location>
        <begin position="51"/>
        <end position="145"/>
    </location>
</feature>
<dbReference type="AlphaFoldDB" id="A0A1G9IBT8"/>
<dbReference type="Pfam" id="PF03432">
    <property type="entry name" value="Relaxase"/>
    <property type="match status" value="1"/>
</dbReference>
<dbReference type="STRING" id="246191.SAMN05660337_2522"/>
<proteinExistence type="predicted"/>
<dbReference type="InterPro" id="IPR005094">
    <property type="entry name" value="Endonuclease_MobA/VirD2"/>
</dbReference>
<evidence type="ECO:0000259" key="2">
    <source>
        <dbReference type="Pfam" id="PF03432"/>
    </source>
</evidence>
<sequence>MLMKVFRHGVGRGSKVIGYVTDKNKREKSPPEVLRGDPDLVCDLIDTTSRKWRYTSGVLSWAPEDKVTPENEKKLMDGFESIAFAGMEPDQYSILWVRHSHAGHHELHFVIPRTELRTDKAFNPCPPGWDKQYNPWCELHNRRHNWARPDELRRARLVSPGSSIQSYKAGNASEVRKTVTEALVQGVEAGLIHNRQDIVKTLEDFGFTVPRKGKDYITIEQPQNENMSVSQKRKNRRIRLKGVLYGESWTAEQFKQRAELSRENETADGRASADFQRDNSKRIEVLQQRVADICKTRAEYHRSRYEKGCIRGQEVAAKLDPRHAPILKVPRSNLHGHDNNKLFSFGGRNLVLDKHSGQHPFRAFPEDRTTESNREQNQKLGSNNLSGKTPEILSSSARNEHGTDMESRKPSRHFTQGLSHERIKEDLIGDIEPNGKRTESPSGRSRSADSQDGKGNSRLPGFAERIGASLERVGNVVQAMKKLMRRIKKKPLRKVGRGR</sequence>
<dbReference type="EMBL" id="FNGA01000003">
    <property type="protein sequence ID" value="SDL22586.1"/>
    <property type="molecule type" value="Genomic_DNA"/>
</dbReference>
<protein>
    <submittedName>
        <fullName evidence="3">Relaxase/Mobilisation nuclease domain-containing protein</fullName>
    </submittedName>
</protein>
<dbReference type="Proteomes" id="UP000199053">
    <property type="component" value="Unassembled WGS sequence"/>
</dbReference>
<accession>A0A1G9IBT8</accession>
<feature type="compositionally biased region" description="Basic and acidic residues" evidence="1">
    <location>
        <begin position="364"/>
        <end position="377"/>
    </location>
</feature>
<reference evidence="4" key="1">
    <citation type="submission" date="2016-10" db="EMBL/GenBank/DDBJ databases">
        <authorList>
            <person name="Varghese N."/>
            <person name="Submissions S."/>
        </authorList>
    </citation>
    <scope>NUCLEOTIDE SEQUENCE [LARGE SCALE GENOMIC DNA]</scope>
    <source>
        <strain evidence="4">DSM 16995</strain>
    </source>
</reference>
<feature type="region of interest" description="Disordered" evidence="1">
    <location>
        <begin position="358"/>
        <end position="465"/>
    </location>
</feature>
<feature type="compositionally biased region" description="Basic and acidic residues" evidence="1">
    <location>
        <begin position="398"/>
        <end position="409"/>
    </location>
</feature>
<organism evidence="3 4">
    <name type="scientific">Maridesulfovibrio ferrireducens</name>
    <dbReference type="NCBI Taxonomy" id="246191"/>
    <lineage>
        <taxon>Bacteria</taxon>
        <taxon>Pseudomonadati</taxon>
        <taxon>Thermodesulfobacteriota</taxon>
        <taxon>Desulfovibrionia</taxon>
        <taxon>Desulfovibrionales</taxon>
        <taxon>Desulfovibrionaceae</taxon>
        <taxon>Maridesulfovibrio</taxon>
    </lineage>
</organism>
<evidence type="ECO:0000313" key="4">
    <source>
        <dbReference type="Proteomes" id="UP000199053"/>
    </source>
</evidence>
<dbReference type="RefSeq" id="WP_092161583.1">
    <property type="nucleotide sequence ID" value="NZ_FNGA01000003.1"/>
</dbReference>
<name>A0A1G9IBT8_9BACT</name>
<gene>
    <name evidence="3" type="ORF">SAMN05660337_2522</name>
</gene>
<evidence type="ECO:0000256" key="1">
    <source>
        <dbReference type="SAM" id="MobiDB-lite"/>
    </source>
</evidence>
<evidence type="ECO:0000313" key="3">
    <source>
        <dbReference type="EMBL" id="SDL22586.1"/>
    </source>
</evidence>
<dbReference type="OrthoDB" id="5351104at2"/>